<dbReference type="SUPFAM" id="SSF48592">
    <property type="entry name" value="GroEL equatorial domain-like"/>
    <property type="match status" value="1"/>
</dbReference>
<dbReference type="InterPro" id="IPR017998">
    <property type="entry name" value="Chaperone_TCP-1"/>
</dbReference>
<name>A0A914XG03_9BILA</name>
<protein>
    <submittedName>
        <fullName evidence="6">Uncharacterized protein</fullName>
    </submittedName>
</protein>
<keyword evidence="5" id="KW-1185">Reference proteome</keyword>
<dbReference type="GO" id="GO:0140662">
    <property type="term" value="F:ATP-dependent protein folding chaperone"/>
    <property type="evidence" value="ECO:0007669"/>
    <property type="project" value="InterPro"/>
</dbReference>
<accession>A0A914XG03</accession>
<dbReference type="WBParaSite" id="PSAMB.scaffold7544size7472.g30221.t1">
    <property type="protein sequence ID" value="PSAMB.scaffold7544size7472.g30221.t1"/>
    <property type="gene ID" value="PSAMB.scaffold7544size7472.g30221"/>
</dbReference>
<evidence type="ECO:0000256" key="3">
    <source>
        <dbReference type="ARBA" id="ARBA00022840"/>
    </source>
</evidence>
<evidence type="ECO:0000256" key="1">
    <source>
        <dbReference type="ARBA" id="ARBA00008020"/>
    </source>
</evidence>
<dbReference type="GO" id="GO:0005832">
    <property type="term" value="C:chaperonin-containing T-complex"/>
    <property type="evidence" value="ECO:0007669"/>
    <property type="project" value="UniProtKB-ARBA"/>
</dbReference>
<evidence type="ECO:0000313" key="6">
    <source>
        <dbReference type="WBParaSite" id="PSAMB.scaffold7544size7472.g30221.t1"/>
    </source>
</evidence>
<dbReference type="InterPro" id="IPR002423">
    <property type="entry name" value="Cpn60/GroEL/TCP-1"/>
</dbReference>
<dbReference type="AlphaFoldDB" id="A0A914XG03"/>
<comment type="similarity">
    <text evidence="1">Belongs to the TCP-1 chaperonin family.</text>
</comment>
<dbReference type="FunFam" id="1.10.560.10:FF:000017">
    <property type="entry name" value="T-complex protein 1 subunit eta"/>
    <property type="match status" value="1"/>
</dbReference>
<dbReference type="Pfam" id="PF00118">
    <property type="entry name" value="Cpn60_TCP1"/>
    <property type="match status" value="1"/>
</dbReference>
<dbReference type="Proteomes" id="UP000887566">
    <property type="component" value="Unplaced"/>
</dbReference>
<dbReference type="Gene3D" id="1.10.560.10">
    <property type="entry name" value="GroEL-like equatorial domain"/>
    <property type="match status" value="1"/>
</dbReference>
<dbReference type="GO" id="GO:0005524">
    <property type="term" value="F:ATP binding"/>
    <property type="evidence" value="ECO:0007669"/>
    <property type="project" value="UniProtKB-KW"/>
</dbReference>
<dbReference type="PANTHER" id="PTHR11353">
    <property type="entry name" value="CHAPERONIN"/>
    <property type="match status" value="1"/>
</dbReference>
<proteinExistence type="inferred from homology"/>
<sequence length="121" mass="12846">MLMSTAVAAEAPKTAGKESIAIEAFARALSKLPTIISDNAGFDSAELVAQLRAAHANGKHNMGINIETGEIADMMERGVIESFNVKMAMVSSAAEAAEQILRVDDIIKCAPRPRAPDRHPC</sequence>
<evidence type="ECO:0000256" key="4">
    <source>
        <dbReference type="ARBA" id="ARBA00023186"/>
    </source>
</evidence>
<keyword evidence="4" id="KW-0143">Chaperone</keyword>
<evidence type="ECO:0000313" key="5">
    <source>
        <dbReference type="Proteomes" id="UP000887566"/>
    </source>
</evidence>
<evidence type="ECO:0000256" key="2">
    <source>
        <dbReference type="ARBA" id="ARBA00022741"/>
    </source>
</evidence>
<keyword evidence="3" id="KW-0067">ATP-binding</keyword>
<dbReference type="InterPro" id="IPR027413">
    <property type="entry name" value="GROEL-like_equatorial_sf"/>
</dbReference>
<reference evidence="6" key="1">
    <citation type="submission" date="2022-11" db="UniProtKB">
        <authorList>
            <consortium name="WormBaseParasite"/>
        </authorList>
    </citation>
    <scope>IDENTIFICATION</scope>
</reference>
<organism evidence="5 6">
    <name type="scientific">Plectus sambesii</name>
    <dbReference type="NCBI Taxonomy" id="2011161"/>
    <lineage>
        <taxon>Eukaryota</taxon>
        <taxon>Metazoa</taxon>
        <taxon>Ecdysozoa</taxon>
        <taxon>Nematoda</taxon>
        <taxon>Chromadorea</taxon>
        <taxon>Plectida</taxon>
        <taxon>Plectina</taxon>
        <taxon>Plectoidea</taxon>
        <taxon>Plectidae</taxon>
        <taxon>Plectus</taxon>
    </lineage>
</organism>
<keyword evidence="2" id="KW-0547">Nucleotide-binding</keyword>